<dbReference type="AlphaFoldDB" id="A0A1T4PR63"/>
<dbReference type="InterPro" id="IPR052933">
    <property type="entry name" value="DNA_Protect_Modify"/>
</dbReference>
<evidence type="ECO:0000313" key="3">
    <source>
        <dbReference type="EMBL" id="SJZ93388.1"/>
    </source>
</evidence>
<reference evidence="3 4" key="1">
    <citation type="submission" date="2017-02" db="EMBL/GenBank/DDBJ databases">
        <authorList>
            <person name="Peterson S.W."/>
        </authorList>
    </citation>
    <scope>NUCLEOTIDE SEQUENCE [LARGE SCALE GENOMIC DNA]</scope>
    <source>
        <strain evidence="3 4">ATCC 43324</strain>
    </source>
</reference>
<protein>
    <submittedName>
        <fullName evidence="3">Helicase conserved C-terminal domain-containing protein</fullName>
    </submittedName>
</protein>
<keyword evidence="3" id="KW-0547">Nucleotide-binding</keyword>
<dbReference type="EMBL" id="FUXK01000016">
    <property type="protein sequence ID" value="SJZ93388.1"/>
    <property type="molecule type" value="Genomic_DNA"/>
</dbReference>
<keyword evidence="3" id="KW-0378">Hydrolase</keyword>
<gene>
    <name evidence="3" type="ORF">SAMN02745202_01510</name>
</gene>
<evidence type="ECO:0000256" key="1">
    <source>
        <dbReference type="SAM" id="MobiDB-lite"/>
    </source>
</evidence>
<name>A0A1T4PR63_9BACT</name>
<proteinExistence type="predicted"/>
<dbReference type="PANTHER" id="PTHR41313:SF1">
    <property type="entry name" value="DNA METHYLASE ADENINE-SPECIFIC DOMAIN-CONTAINING PROTEIN"/>
    <property type="match status" value="1"/>
</dbReference>
<dbReference type="InterPro" id="IPR027417">
    <property type="entry name" value="P-loop_NTPase"/>
</dbReference>
<organism evidence="3 4">
    <name type="scientific">Segatella oulorum</name>
    <dbReference type="NCBI Taxonomy" id="28136"/>
    <lineage>
        <taxon>Bacteria</taxon>
        <taxon>Pseudomonadati</taxon>
        <taxon>Bacteroidota</taxon>
        <taxon>Bacteroidia</taxon>
        <taxon>Bacteroidales</taxon>
        <taxon>Prevotellaceae</taxon>
        <taxon>Segatella</taxon>
    </lineage>
</organism>
<feature type="domain" description="Helicase C-terminal" evidence="2">
    <location>
        <begin position="62"/>
        <end position="242"/>
    </location>
</feature>
<feature type="region of interest" description="Disordered" evidence="1">
    <location>
        <begin position="474"/>
        <end position="535"/>
    </location>
</feature>
<dbReference type="InterPro" id="IPR001650">
    <property type="entry name" value="Helicase_C-like"/>
</dbReference>
<dbReference type="Pfam" id="PF00271">
    <property type="entry name" value="Helicase_C"/>
    <property type="match status" value="1"/>
</dbReference>
<dbReference type="eggNOG" id="COG0553">
    <property type="taxonomic scope" value="Bacteria"/>
</dbReference>
<evidence type="ECO:0000259" key="2">
    <source>
        <dbReference type="PROSITE" id="PS51194"/>
    </source>
</evidence>
<dbReference type="PROSITE" id="PS51194">
    <property type="entry name" value="HELICASE_CTER"/>
    <property type="match status" value="1"/>
</dbReference>
<dbReference type="SUPFAM" id="SSF52540">
    <property type="entry name" value="P-loop containing nucleoside triphosphate hydrolases"/>
    <property type="match status" value="1"/>
</dbReference>
<dbReference type="GO" id="GO:0004386">
    <property type="term" value="F:helicase activity"/>
    <property type="evidence" value="ECO:0007669"/>
    <property type="project" value="UniProtKB-KW"/>
</dbReference>
<feature type="compositionally biased region" description="Polar residues" evidence="1">
    <location>
        <begin position="500"/>
        <end position="515"/>
    </location>
</feature>
<dbReference type="SMART" id="SM00490">
    <property type="entry name" value="HELICc"/>
    <property type="match status" value="1"/>
</dbReference>
<dbReference type="Gene3D" id="3.40.50.300">
    <property type="entry name" value="P-loop containing nucleotide triphosphate hydrolases"/>
    <property type="match status" value="1"/>
</dbReference>
<sequence length="535" mass="60664">MEFAKSGDATLLGRAPLSESEERAKMLIATDYARKMSLDLRMIDENAYSDHIDNKASHCAKLLNDYYQKYDAQKGTQFVFSDLGTYKPGGDFNIYSEIKRKLVEDYHIPSYEIRFIQECKNEKAKKAMVDAMNRGDIRIIFGSTSMLGTGVNAQQRAVAVHHLDTPWRPSDLEQRNGRAVRKGNLIAKEFADNKVDVIIYAVERSLDSYKFNLLHNKQLFINQLKTNTLGSRTIDEGSMDEDSGMNFSEYVAVLSGNTDLLEKARLDKKITTLESERKNFLRERDAATGKLAEIESSVSFHSDKIKEAQSDLTLFEQRVERDADGQPINKLTIKGVEDSTDIKVIAARLQEIDEKARTKGEYNKIGEVYGFSIMVKTESTSKDLFDCSVNRFFVKGQESIYYTYNNGKLATDPKLACQNFINALERIPKVIESHEKEMEKVAAGKEVYITIANSSWKKEDELRSLKSEAAELDRKIALTLSPPEEEQDAKEEMKQGEGLSGNNHSVGKGNDNLSVQDAEEEKHSQSFKPKWRHYP</sequence>
<dbReference type="Proteomes" id="UP000190065">
    <property type="component" value="Unassembled WGS sequence"/>
</dbReference>
<dbReference type="PANTHER" id="PTHR41313">
    <property type="entry name" value="ADENINE-SPECIFIC METHYLTRANSFERASE"/>
    <property type="match status" value="1"/>
</dbReference>
<dbReference type="RefSeq" id="WP_025070203.1">
    <property type="nucleotide sequence ID" value="NZ_FUXK01000016.1"/>
</dbReference>
<accession>A0A1T4PR63</accession>
<keyword evidence="3" id="KW-0347">Helicase</keyword>
<keyword evidence="3" id="KW-0067">ATP-binding</keyword>
<dbReference type="STRING" id="28136.SAMN02745202_01510"/>
<evidence type="ECO:0000313" key="4">
    <source>
        <dbReference type="Proteomes" id="UP000190065"/>
    </source>
</evidence>